<reference evidence="3" key="1">
    <citation type="journal article" date="2017" name="ISME J.">
        <title>Novel chaperonins are prevalent in the virioplankton and demonstrate links to viral biology and ecology.</title>
        <authorList>
            <person name="Marine R.L."/>
            <person name="Nasko D.J."/>
            <person name="Wray J."/>
            <person name="Polson S.W."/>
            <person name="Wommack K.E."/>
        </authorList>
    </citation>
    <scope>NUCLEOTIDE SEQUENCE</scope>
</reference>
<dbReference type="InterPro" id="IPR027410">
    <property type="entry name" value="TCP-1-like_intermed_sf"/>
</dbReference>
<dbReference type="NCBIfam" id="NF000592">
    <property type="entry name" value="PRK00013.1"/>
    <property type="match status" value="1"/>
</dbReference>
<dbReference type="GO" id="GO:0042026">
    <property type="term" value="P:protein refolding"/>
    <property type="evidence" value="ECO:0007669"/>
    <property type="project" value="InterPro"/>
</dbReference>
<dbReference type="Gene3D" id="3.30.260.10">
    <property type="entry name" value="TCP-1-like chaperonin intermediate domain"/>
    <property type="match status" value="1"/>
</dbReference>
<dbReference type="SUPFAM" id="SSF54849">
    <property type="entry name" value="GroEL-intermediate domain like"/>
    <property type="match status" value="1"/>
</dbReference>
<sequence length="530" mass="57053">METSGGYSPKDLHFAEDARSKLISGISKMAKAVKSTLGPMGNTVLIESNQHTHGITVTKDGVTVAKSIQLLDPVENLAVQMMREAASRTAANAGDGTTTAIVLTEALVTIGVEELKKAKNKPQVLRDMVDVTNEIVDSLKKRSKTVSKQKLLDVATISANNDAGVGKIIADTYNAVGKNGIVTVEKSQGSETGFETTHGLKVDRGYSSPLFINNQKKDECILEDVYVLVSDAEINNILSIENILKPIINENKKLLIVAPCSQNVINTLAANVMKNNLKLCAIIPPSFGYKQHELMGDIALSVGATYFSEKTGDDLSLITFNDLGRAQKIIVSKDSSIILKDDTHVNKEAINDRVKQLKEAHSIATSKADKDFIMSRIASLTGGVGVIYVGGNTDLEQKELFDRVDDAVCAVRSALEEGILPGAGLALYQEGLKLGNDKNSKKIAKAILGGALKEPLLQIQRNAGIKNERIYNELNIGLDVKNNKEGDLIELGIIDPMKVTKQALQNAVSVAVTILSTNAIVTMARTYETQ</sequence>
<dbReference type="InterPro" id="IPR027409">
    <property type="entry name" value="GroEL-like_apical_dom_sf"/>
</dbReference>
<dbReference type="Gene3D" id="1.10.560.10">
    <property type="entry name" value="GroEL-like equatorial domain"/>
    <property type="match status" value="1"/>
</dbReference>
<evidence type="ECO:0000256" key="2">
    <source>
        <dbReference type="ARBA" id="ARBA00023186"/>
    </source>
</evidence>
<dbReference type="InterPro" id="IPR002423">
    <property type="entry name" value="Cpn60/GroEL/TCP-1"/>
</dbReference>
<dbReference type="PRINTS" id="PR00298">
    <property type="entry name" value="CHAPERONIN60"/>
</dbReference>
<dbReference type="NCBIfam" id="NF009487">
    <property type="entry name" value="PRK12849.1"/>
    <property type="match status" value="1"/>
</dbReference>
<keyword evidence="2" id="KW-0143">Chaperone</keyword>
<gene>
    <name evidence="3" type="primary">GroEL</name>
</gene>
<accession>A0A240F758</accession>
<dbReference type="FunFam" id="3.50.7.10:FF:000001">
    <property type="entry name" value="60 kDa chaperonin"/>
    <property type="match status" value="1"/>
</dbReference>
<evidence type="ECO:0000256" key="1">
    <source>
        <dbReference type="ARBA" id="ARBA00006607"/>
    </source>
</evidence>
<dbReference type="Pfam" id="PF00118">
    <property type="entry name" value="Cpn60_TCP1"/>
    <property type="match status" value="1"/>
</dbReference>
<dbReference type="EMBL" id="KU595457">
    <property type="protein sequence ID" value="AQM32623.1"/>
    <property type="molecule type" value="Genomic_DNA"/>
</dbReference>
<dbReference type="Gene3D" id="3.50.7.10">
    <property type="entry name" value="GroEL"/>
    <property type="match status" value="1"/>
</dbReference>
<name>A0A240F758_9VIRU</name>
<proteinExistence type="inferred from homology"/>
<organism evidence="3">
    <name type="scientific">uncultured virus</name>
    <dbReference type="NCBI Taxonomy" id="340016"/>
    <lineage>
        <taxon>Viruses</taxon>
        <taxon>environmental samples</taxon>
    </lineage>
</organism>
<dbReference type="PANTHER" id="PTHR45633">
    <property type="entry name" value="60 KDA HEAT SHOCK PROTEIN, MITOCHONDRIAL"/>
    <property type="match status" value="1"/>
</dbReference>
<dbReference type="SUPFAM" id="SSF52029">
    <property type="entry name" value="GroEL apical domain-like"/>
    <property type="match status" value="1"/>
</dbReference>
<protein>
    <submittedName>
        <fullName evidence="3">Chaperonin GroEL</fullName>
    </submittedName>
</protein>
<dbReference type="GO" id="GO:0140662">
    <property type="term" value="F:ATP-dependent protein folding chaperone"/>
    <property type="evidence" value="ECO:0007669"/>
    <property type="project" value="InterPro"/>
</dbReference>
<dbReference type="InterPro" id="IPR027413">
    <property type="entry name" value="GROEL-like_equatorial_sf"/>
</dbReference>
<dbReference type="SUPFAM" id="SSF48592">
    <property type="entry name" value="GroEL equatorial domain-like"/>
    <property type="match status" value="1"/>
</dbReference>
<dbReference type="GO" id="GO:0005524">
    <property type="term" value="F:ATP binding"/>
    <property type="evidence" value="ECO:0007669"/>
    <property type="project" value="InterPro"/>
</dbReference>
<evidence type="ECO:0000313" key="3">
    <source>
        <dbReference type="EMBL" id="AQM32623.1"/>
    </source>
</evidence>
<dbReference type="InterPro" id="IPR001844">
    <property type="entry name" value="Cpn60/GroEL"/>
</dbReference>
<comment type="similarity">
    <text evidence="1">Belongs to the chaperonin (HSP60) family.</text>
</comment>